<keyword evidence="2" id="KW-0238">DNA-binding</keyword>
<dbReference type="PROSITE" id="PS01124">
    <property type="entry name" value="HTH_ARAC_FAMILY_2"/>
    <property type="match status" value="1"/>
</dbReference>
<keyword evidence="6" id="KW-1185">Reference proteome</keyword>
<dbReference type="InterPro" id="IPR018060">
    <property type="entry name" value="HTH_AraC"/>
</dbReference>
<keyword evidence="1" id="KW-0805">Transcription regulation</keyword>
<organism evidence="5 6">
    <name type="scientific">Flaviramulus multivorans</name>
    <dbReference type="NCBI Taxonomy" id="1304750"/>
    <lineage>
        <taxon>Bacteria</taxon>
        <taxon>Pseudomonadati</taxon>
        <taxon>Bacteroidota</taxon>
        <taxon>Flavobacteriia</taxon>
        <taxon>Flavobacteriales</taxon>
        <taxon>Flavobacteriaceae</taxon>
        <taxon>Flaviramulus</taxon>
    </lineage>
</organism>
<dbReference type="Pfam" id="PF22200">
    <property type="entry name" value="ExsA_N"/>
    <property type="match status" value="1"/>
</dbReference>
<name>A0ABS9IEQ7_9FLAO</name>
<evidence type="ECO:0000313" key="6">
    <source>
        <dbReference type="Proteomes" id="UP001200022"/>
    </source>
</evidence>
<dbReference type="RefSeq" id="WP_237229598.1">
    <property type="nucleotide sequence ID" value="NZ_JAKKDV010000001.1"/>
</dbReference>
<evidence type="ECO:0000259" key="4">
    <source>
        <dbReference type="PROSITE" id="PS01124"/>
    </source>
</evidence>
<proteinExistence type="predicted"/>
<dbReference type="InterPro" id="IPR037923">
    <property type="entry name" value="HTH-like"/>
</dbReference>
<gene>
    <name evidence="5" type="ORF">L3X39_01335</name>
</gene>
<dbReference type="PRINTS" id="PR00032">
    <property type="entry name" value="HTHARAC"/>
</dbReference>
<dbReference type="SUPFAM" id="SSF46689">
    <property type="entry name" value="Homeodomain-like"/>
    <property type="match status" value="1"/>
</dbReference>
<evidence type="ECO:0000256" key="2">
    <source>
        <dbReference type="ARBA" id="ARBA00023125"/>
    </source>
</evidence>
<feature type="domain" description="HTH araC/xylS-type" evidence="4">
    <location>
        <begin position="191"/>
        <end position="289"/>
    </location>
</feature>
<dbReference type="PROSITE" id="PS00041">
    <property type="entry name" value="HTH_ARAC_FAMILY_1"/>
    <property type="match status" value="1"/>
</dbReference>
<dbReference type="Gene3D" id="1.10.10.60">
    <property type="entry name" value="Homeodomain-like"/>
    <property type="match status" value="2"/>
</dbReference>
<dbReference type="InterPro" id="IPR018062">
    <property type="entry name" value="HTH_AraC-typ_CS"/>
</dbReference>
<comment type="caution">
    <text evidence="5">The sequence shown here is derived from an EMBL/GenBank/DDBJ whole genome shotgun (WGS) entry which is preliminary data.</text>
</comment>
<dbReference type="PANTHER" id="PTHR43280:SF2">
    <property type="entry name" value="HTH-TYPE TRANSCRIPTIONAL REGULATOR EXSA"/>
    <property type="match status" value="1"/>
</dbReference>
<dbReference type="InterPro" id="IPR020449">
    <property type="entry name" value="Tscrpt_reg_AraC-type_HTH"/>
</dbReference>
<evidence type="ECO:0000313" key="5">
    <source>
        <dbReference type="EMBL" id="MCF7559264.1"/>
    </source>
</evidence>
<dbReference type="Pfam" id="PF12833">
    <property type="entry name" value="HTH_18"/>
    <property type="match status" value="1"/>
</dbReference>
<accession>A0ABS9IEQ7</accession>
<dbReference type="SUPFAM" id="SSF51215">
    <property type="entry name" value="Regulatory protein AraC"/>
    <property type="match status" value="1"/>
</dbReference>
<evidence type="ECO:0000256" key="3">
    <source>
        <dbReference type="ARBA" id="ARBA00023163"/>
    </source>
</evidence>
<dbReference type="EMBL" id="JAKKDV010000001">
    <property type="protein sequence ID" value="MCF7559264.1"/>
    <property type="molecule type" value="Genomic_DNA"/>
</dbReference>
<evidence type="ECO:0000256" key="1">
    <source>
        <dbReference type="ARBA" id="ARBA00023015"/>
    </source>
</evidence>
<reference evidence="5 6" key="1">
    <citation type="submission" date="2022-01" db="EMBL/GenBank/DDBJ databases">
        <title>Draft genome sequence of Sabulilitoribacter multivorans KCTC 32326.</title>
        <authorList>
            <person name="Oh J.-S."/>
        </authorList>
    </citation>
    <scope>NUCLEOTIDE SEQUENCE [LARGE SCALE GENOMIC DNA]</scope>
    <source>
        <strain evidence="5 6">M-M16</strain>
    </source>
</reference>
<keyword evidence="3" id="KW-0804">Transcription</keyword>
<sequence length="291" mass="34843">MLAYNTYKVHQSNQKVFQHFKVNNQLFVFYNCPQKEKVMQLYNAYNQFLFSIGGKRIFSMGNQRWELTKDTAFLLKRTAYHQEMHEEVEGWKVLAFYVKDAYFKKILEEFRPLLPWDNLPPHTDDMLLYIDLNDQIKNCFLSMLPYFDDNRRYPQDIIEMKFKELLYNIFIHPDNKHILAYVNAISEGYQTPIWEVMETNYMFNLKLDAFAQITNRSLSAFKRDFRKHYNTSPGKWLIKKRLERAKIYLGTTNHSIQSIAFDSGFNNASHFSRVFQNQFNISPSTYRNSLG</sequence>
<dbReference type="Proteomes" id="UP001200022">
    <property type="component" value="Unassembled WGS sequence"/>
</dbReference>
<dbReference type="PANTHER" id="PTHR43280">
    <property type="entry name" value="ARAC-FAMILY TRANSCRIPTIONAL REGULATOR"/>
    <property type="match status" value="1"/>
</dbReference>
<protein>
    <submittedName>
        <fullName evidence="5">AraC family transcriptional regulator</fullName>
    </submittedName>
</protein>
<dbReference type="InterPro" id="IPR009057">
    <property type="entry name" value="Homeodomain-like_sf"/>
</dbReference>
<dbReference type="SMART" id="SM00342">
    <property type="entry name" value="HTH_ARAC"/>
    <property type="match status" value="1"/>
</dbReference>
<dbReference type="InterPro" id="IPR054015">
    <property type="entry name" value="ExsA-like_N"/>
</dbReference>